<dbReference type="AlphaFoldDB" id="A0A081NDI5"/>
<gene>
    <name evidence="1" type="ORF">GZ78_21900</name>
</gene>
<accession>A0A081NDI5</accession>
<evidence type="ECO:0000313" key="1">
    <source>
        <dbReference type="EMBL" id="KEQ16508.1"/>
    </source>
</evidence>
<evidence type="ECO:0000313" key="2">
    <source>
        <dbReference type="Proteomes" id="UP000028073"/>
    </source>
</evidence>
<organism evidence="1 2">
    <name type="scientific">Endozoicomonas numazuensis</name>
    <dbReference type="NCBI Taxonomy" id="1137799"/>
    <lineage>
        <taxon>Bacteria</taxon>
        <taxon>Pseudomonadati</taxon>
        <taxon>Pseudomonadota</taxon>
        <taxon>Gammaproteobacteria</taxon>
        <taxon>Oceanospirillales</taxon>
        <taxon>Endozoicomonadaceae</taxon>
        <taxon>Endozoicomonas</taxon>
    </lineage>
</organism>
<reference evidence="1 2" key="1">
    <citation type="submission" date="2014-06" db="EMBL/GenBank/DDBJ databases">
        <title>Whole Genome Sequences of Three Symbiotic Endozoicomonas Bacteria.</title>
        <authorList>
            <person name="Neave M.J."/>
            <person name="Apprill A."/>
            <person name="Voolstra C.R."/>
        </authorList>
    </citation>
    <scope>NUCLEOTIDE SEQUENCE [LARGE SCALE GENOMIC DNA]</scope>
    <source>
        <strain evidence="1 2">DSM 25634</strain>
    </source>
</reference>
<dbReference type="Proteomes" id="UP000028073">
    <property type="component" value="Unassembled WGS sequence"/>
</dbReference>
<keyword evidence="2" id="KW-1185">Reference proteome</keyword>
<dbReference type="EMBL" id="JOKH01000005">
    <property type="protein sequence ID" value="KEQ16508.1"/>
    <property type="molecule type" value="Genomic_DNA"/>
</dbReference>
<sequence length="59" mass="6508">MGIKIQKSLVGLLQVLHLIILVHSQMILIESRFTHGKSFLQIVAAALMTGSEACNPYPF</sequence>
<name>A0A081NDI5_9GAMM</name>
<comment type="caution">
    <text evidence="1">The sequence shown here is derived from an EMBL/GenBank/DDBJ whole genome shotgun (WGS) entry which is preliminary data.</text>
</comment>
<protein>
    <submittedName>
        <fullName evidence="1">Uncharacterized protein</fullName>
    </submittedName>
</protein>
<proteinExistence type="predicted"/>